<comment type="caution">
    <text evidence="11">The sequence shown here is derived from an EMBL/GenBank/DDBJ whole genome shotgun (WGS) entry which is preliminary data.</text>
</comment>
<evidence type="ECO:0000256" key="1">
    <source>
        <dbReference type="ARBA" id="ARBA00004651"/>
    </source>
</evidence>
<organism evidence="11 12">
    <name type="scientific">Schumannella luteola</name>
    <dbReference type="NCBI Taxonomy" id="472059"/>
    <lineage>
        <taxon>Bacteria</taxon>
        <taxon>Bacillati</taxon>
        <taxon>Actinomycetota</taxon>
        <taxon>Actinomycetes</taxon>
        <taxon>Micrococcales</taxon>
        <taxon>Microbacteriaceae</taxon>
        <taxon>Schumannella</taxon>
    </lineage>
</organism>
<dbReference type="Proteomes" id="UP000553888">
    <property type="component" value="Unassembled WGS sequence"/>
</dbReference>
<accession>A0A852Y9K6</accession>
<dbReference type="GO" id="GO:0005886">
    <property type="term" value="C:plasma membrane"/>
    <property type="evidence" value="ECO:0007669"/>
    <property type="project" value="UniProtKB-SubCell"/>
</dbReference>
<feature type="transmembrane region" description="Helical" evidence="9">
    <location>
        <begin position="141"/>
        <end position="165"/>
    </location>
</feature>
<feature type="domain" description="VTT" evidence="10">
    <location>
        <begin position="46"/>
        <end position="160"/>
    </location>
</feature>
<feature type="transmembrane region" description="Helical" evidence="9">
    <location>
        <begin position="177"/>
        <end position="195"/>
    </location>
</feature>
<dbReference type="GO" id="GO:0008654">
    <property type="term" value="P:phospholipid biosynthetic process"/>
    <property type="evidence" value="ECO:0007669"/>
    <property type="project" value="InterPro"/>
</dbReference>
<name>A0A852Y9K6_9MICO</name>
<dbReference type="InterPro" id="IPR032816">
    <property type="entry name" value="VTT_dom"/>
</dbReference>
<dbReference type="Gene3D" id="1.20.120.1760">
    <property type="match status" value="1"/>
</dbReference>
<feature type="transmembrane region" description="Helical" evidence="9">
    <location>
        <begin position="112"/>
        <end position="134"/>
    </location>
</feature>
<evidence type="ECO:0000313" key="12">
    <source>
        <dbReference type="Proteomes" id="UP000553888"/>
    </source>
</evidence>
<keyword evidence="7 9" id="KW-0472">Membrane</keyword>
<sequence>MSLPAAVATPTLPDPLTWGLGALFAFLDNGLGLGFHLPGEGVILLLSAAITGVIPAIIMFVAVTIGACAGDHLGYLLGRRTGTALRDRPLVRRLGLRNWDRALVTLERRGGLAIYLTRLVPIVRTLTPLAAGVAKVRYSTFLVASLLGAATWALVYVGAGFLLRASLDAVRDALGDGGLLVLAGIAAAVVIALLVRAVRRTHATAATVIDAVASATARASAPVEADVPRVPLFTRLFKQDEWRTWPNLISLVRLLLLPVFLVLIIVEQYWAAIVLIAIVFSTDWVDGWLARRTGTVSELGKWLDPLADRFTTFAVVMSLAAGGLIPWAAVVLLVVPDLTLGILSVTVFDGDPNLPVTWTGKIRTALLFVGLLAVLLGTALVSSGVAAIGAAIIGSGFVLFLCGVVGHYLAAAQYGRAMIVRKTGWVHAA</sequence>
<feature type="transmembrane region" description="Helical" evidence="9">
    <location>
        <begin position="310"/>
        <end position="335"/>
    </location>
</feature>
<evidence type="ECO:0000313" key="11">
    <source>
        <dbReference type="EMBL" id="NYG98542.1"/>
    </source>
</evidence>
<feature type="transmembrane region" description="Helical" evidence="9">
    <location>
        <begin position="16"/>
        <end position="35"/>
    </location>
</feature>
<comment type="similarity">
    <text evidence="8">Belongs to the CDP-alcohol phosphatidyltransferase class-I family.</text>
</comment>
<dbReference type="EMBL" id="JACBZY010000001">
    <property type="protein sequence ID" value="NYG98542.1"/>
    <property type="molecule type" value="Genomic_DNA"/>
</dbReference>
<keyword evidence="5 9" id="KW-0812">Transmembrane</keyword>
<dbReference type="PANTHER" id="PTHR30353">
    <property type="entry name" value="INNER MEMBRANE PROTEIN DEDA-RELATED"/>
    <property type="match status" value="1"/>
</dbReference>
<evidence type="ECO:0000256" key="3">
    <source>
        <dbReference type="ARBA" id="ARBA00022475"/>
    </source>
</evidence>
<gene>
    <name evidence="11" type="ORF">BJ979_001168</name>
</gene>
<dbReference type="Pfam" id="PF01066">
    <property type="entry name" value="CDP-OH_P_transf"/>
    <property type="match status" value="1"/>
</dbReference>
<evidence type="ECO:0000256" key="9">
    <source>
        <dbReference type="SAM" id="Phobius"/>
    </source>
</evidence>
<evidence type="ECO:0000256" key="6">
    <source>
        <dbReference type="ARBA" id="ARBA00022989"/>
    </source>
</evidence>
<comment type="similarity">
    <text evidence="2">Belongs to the DedA family.</text>
</comment>
<dbReference type="InterPro" id="IPR032818">
    <property type="entry name" value="DedA-like"/>
</dbReference>
<dbReference type="InterPro" id="IPR048254">
    <property type="entry name" value="CDP_ALCOHOL_P_TRANSF_CS"/>
</dbReference>
<dbReference type="Pfam" id="PF09335">
    <property type="entry name" value="VTT_dom"/>
    <property type="match status" value="1"/>
</dbReference>
<dbReference type="PROSITE" id="PS00379">
    <property type="entry name" value="CDP_ALCOHOL_P_TRANSF"/>
    <property type="match status" value="1"/>
</dbReference>
<evidence type="ECO:0000256" key="8">
    <source>
        <dbReference type="RuleBase" id="RU003750"/>
    </source>
</evidence>
<keyword evidence="6 9" id="KW-1133">Transmembrane helix</keyword>
<dbReference type="AlphaFoldDB" id="A0A852Y9K6"/>
<dbReference type="GO" id="GO:0016780">
    <property type="term" value="F:phosphotransferase activity, for other substituted phosphate groups"/>
    <property type="evidence" value="ECO:0007669"/>
    <property type="project" value="InterPro"/>
</dbReference>
<dbReference type="RefSeq" id="WP_179566094.1">
    <property type="nucleotide sequence ID" value="NZ_JACBZY010000001.1"/>
</dbReference>
<keyword evidence="3" id="KW-1003">Cell membrane</keyword>
<feature type="transmembrane region" description="Helical" evidence="9">
    <location>
        <begin position="362"/>
        <end position="381"/>
    </location>
</feature>
<dbReference type="PANTHER" id="PTHR30353:SF15">
    <property type="entry name" value="INNER MEMBRANE PROTEIN YABI"/>
    <property type="match status" value="1"/>
</dbReference>
<evidence type="ECO:0000256" key="2">
    <source>
        <dbReference type="ARBA" id="ARBA00010792"/>
    </source>
</evidence>
<evidence type="ECO:0000256" key="4">
    <source>
        <dbReference type="ARBA" id="ARBA00022679"/>
    </source>
</evidence>
<dbReference type="InterPro" id="IPR000462">
    <property type="entry name" value="CDP-OH_P_trans"/>
</dbReference>
<comment type="subcellular location">
    <subcellularLocation>
        <location evidence="1">Cell membrane</location>
        <topology evidence="1">Multi-pass membrane protein</topology>
    </subcellularLocation>
</comment>
<keyword evidence="12" id="KW-1185">Reference proteome</keyword>
<evidence type="ECO:0000256" key="7">
    <source>
        <dbReference type="ARBA" id="ARBA00023136"/>
    </source>
</evidence>
<dbReference type="InterPro" id="IPR043130">
    <property type="entry name" value="CDP-OH_PTrfase_TM_dom"/>
</dbReference>
<keyword evidence="4 8" id="KW-0808">Transferase</keyword>
<feature type="transmembrane region" description="Helical" evidence="9">
    <location>
        <begin position="42"/>
        <end position="67"/>
    </location>
</feature>
<feature type="transmembrane region" description="Helical" evidence="9">
    <location>
        <begin position="270"/>
        <end position="289"/>
    </location>
</feature>
<evidence type="ECO:0000256" key="5">
    <source>
        <dbReference type="ARBA" id="ARBA00022692"/>
    </source>
</evidence>
<reference evidence="11 12" key="1">
    <citation type="submission" date="2020-07" db="EMBL/GenBank/DDBJ databases">
        <title>Sequencing the genomes of 1000 actinobacteria strains.</title>
        <authorList>
            <person name="Klenk H.-P."/>
        </authorList>
    </citation>
    <scope>NUCLEOTIDE SEQUENCE [LARGE SCALE GENOMIC DNA]</scope>
    <source>
        <strain evidence="11 12">DSM 23141</strain>
    </source>
</reference>
<feature type="transmembrane region" description="Helical" evidence="9">
    <location>
        <begin position="388"/>
        <end position="410"/>
    </location>
</feature>
<protein>
    <submittedName>
        <fullName evidence="11">CDP-diacylglycerol--glycerol-3-phosphate 3-phosphatidyltransferase</fullName>
    </submittedName>
</protein>
<evidence type="ECO:0000259" key="10">
    <source>
        <dbReference type="Pfam" id="PF09335"/>
    </source>
</evidence>
<proteinExistence type="inferred from homology"/>